<proteinExistence type="predicted"/>
<protein>
    <submittedName>
        <fullName evidence="2">Uncharacterized protein</fullName>
    </submittedName>
</protein>
<feature type="compositionally biased region" description="Basic residues" evidence="1">
    <location>
        <begin position="1"/>
        <end position="11"/>
    </location>
</feature>
<feature type="compositionally biased region" description="Acidic residues" evidence="1">
    <location>
        <begin position="350"/>
        <end position="361"/>
    </location>
</feature>
<reference evidence="2" key="1">
    <citation type="journal article" date="2021" name="PeerJ">
        <title>Extensive microbial diversity within the chicken gut microbiome revealed by metagenomics and culture.</title>
        <authorList>
            <person name="Gilroy R."/>
            <person name="Ravi A."/>
            <person name="Getino M."/>
            <person name="Pursley I."/>
            <person name="Horton D.L."/>
            <person name="Alikhan N.F."/>
            <person name="Baker D."/>
            <person name="Gharbi K."/>
            <person name="Hall N."/>
            <person name="Watson M."/>
            <person name="Adriaenssens E.M."/>
            <person name="Foster-Nyarko E."/>
            <person name="Jarju S."/>
            <person name="Secka A."/>
            <person name="Antonio M."/>
            <person name="Oren A."/>
            <person name="Chaudhuri R.R."/>
            <person name="La Ragione R."/>
            <person name="Hildebrand F."/>
            <person name="Pallen M.J."/>
        </authorList>
    </citation>
    <scope>NUCLEOTIDE SEQUENCE</scope>
    <source>
        <strain evidence="2">CHK188-5543</strain>
    </source>
</reference>
<evidence type="ECO:0000313" key="3">
    <source>
        <dbReference type="Proteomes" id="UP000886800"/>
    </source>
</evidence>
<evidence type="ECO:0000256" key="1">
    <source>
        <dbReference type="SAM" id="MobiDB-lite"/>
    </source>
</evidence>
<accession>A0A9D1WQX0</accession>
<dbReference type="EMBL" id="DXES01000107">
    <property type="protein sequence ID" value="HIX65543.1"/>
    <property type="molecule type" value="Genomic_DNA"/>
</dbReference>
<dbReference type="Proteomes" id="UP000886800">
    <property type="component" value="Unassembled WGS sequence"/>
</dbReference>
<gene>
    <name evidence="2" type="ORF">H9736_04770</name>
</gene>
<organism evidence="2 3">
    <name type="scientific">Candidatus Anaerotruncus excrementipullorum</name>
    <dbReference type="NCBI Taxonomy" id="2838465"/>
    <lineage>
        <taxon>Bacteria</taxon>
        <taxon>Bacillati</taxon>
        <taxon>Bacillota</taxon>
        <taxon>Clostridia</taxon>
        <taxon>Eubacteriales</taxon>
        <taxon>Oscillospiraceae</taxon>
        <taxon>Anaerotruncus</taxon>
    </lineage>
</organism>
<reference evidence="2" key="2">
    <citation type="submission" date="2021-04" db="EMBL/GenBank/DDBJ databases">
        <authorList>
            <person name="Gilroy R."/>
        </authorList>
    </citation>
    <scope>NUCLEOTIDE SEQUENCE</scope>
    <source>
        <strain evidence="2">CHK188-5543</strain>
    </source>
</reference>
<sequence>MNSLQQKKRRPAPQQAQPRLEQTVRRQLAGAAGAEFFQNRDPIAHVTEDFQRTFDWIGSRKAQALGGMEQEGQMPWQPPGLEGLEGAREGQEDDRMAEPPGQELAGPGGKATDMDRMVSPSPFPGDRMFLNRFSQIAFQRGTLAGAVLRGSGKMMLFSCLKRTAGQSQPVNQRQQKLSEAASQRRNVAGNSPDQVVFNRGQVDGAVGLVVDVLRDARRVVDSMTKLAQGENALPEGSGAETLRRTYPFLSDTRERELLAGYREKLDAAQSPQDRAVLQNAIVKTQALIDKKQQIKQRFTARLREVSDAAAQALADFEQPGFAQELTQLLAGQPALEPPPEDEGSGNPPEQDQDNQDDVQWE</sequence>
<feature type="region of interest" description="Disordered" evidence="1">
    <location>
        <begin position="1"/>
        <end position="23"/>
    </location>
</feature>
<evidence type="ECO:0000313" key="2">
    <source>
        <dbReference type="EMBL" id="HIX65543.1"/>
    </source>
</evidence>
<dbReference type="AlphaFoldDB" id="A0A9D1WQX0"/>
<feature type="region of interest" description="Disordered" evidence="1">
    <location>
        <begin position="67"/>
        <end position="114"/>
    </location>
</feature>
<comment type="caution">
    <text evidence="2">The sequence shown here is derived from an EMBL/GenBank/DDBJ whole genome shotgun (WGS) entry which is preliminary data.</text>
</comment>
<feature type="compositionally biased region" description="Basic and acidic residues" evidence="1">
    <location>
        <begin position="85"/>
        <end position="97"/>
    </location>
</feature>
<name>A0A9D1WQX0_9FIRM</name>
<feature type="region of interest" description="Disordered" evidence="1">
    <location>
        <begin position="330"/>
        <end position="361"/>
    </location>
</feature>